<dbReference type="RefSeq" id="XP_005713133.1">
    <property type="nucleotide sequence ID" value="XM_005713076.1"/>
</dbReference>
<dbReference type="AlphaFoldDB" id="R7Q785"/>
<dbReference type="Proteomes" id="UP000012073">
    <property type="component" value="Unassembled WGS sequence"/>
</dbReference>
<accession>R7Q785</accession>
<dbReference type="KEGG" id="ccp:CHC_T00002231001"/>
<organism evidence="1 2">
    <name type="scientific">Chondrus crispus</name>
    <name type="common">Carrageen Irish moss</name>
    <name type="synonym">Polymorpha crispa</name>
    <dbReference type="NCBI Taxonomy" id="2769"/>
    <lineage>
        <taxon>Eukaryota</taxon>
        <taxon>Rhodophyta</taxon>
        <taxon>Florideophyceae</taxon>
        <taxon>Rhodymeniophycidae</taxon>
        <taxon>Gigartinales</taxon>
        <taxon>Gigartinaceae</taxon>
        <taxon>Chondrus</taxon>
    </lineage>
</organism>
<evidence type="ECO:0000313" key="1">
    <source>
        <dbReference type="EMBL" id="CDF33330.1"/>
    </source>
</evidence>
<sequence>MRDWTSSWFSNFKRFMALLVSGAILNTVRYRWVTVNLRPIQLPSERTAPEITKVSCSTK</sequence>
<proteinExistence type="predicted"/>
<gene>
    <name evidence="1" type="ORF">CHC_T00002231001</name>
</gene>
<dbReference type="GeneID" id="17320849"/>
<evidence type="ECO:0000313" key="2">
    <source>
        <dbReference type="Proteomes" id="UP000012073"/>
    </source>
</evidence>
<keyword evidence="2" id="KW-1185">Reference proteome</keyword>
<name>R7Q785_CHOCR</name>
<dbReference type="EMBL" id="HG001641">
    <property type="protein sequence ID" value="CDF33330.1"/>
    <property type="molecule type" value="Genomic_DNA"/>
</dbReference>
<protein>
    <submittedName>
        <fullName evidence="1">Uncharacterized protein</fullName>
    </submittedName>
</protein>
<reference evidence="2" key="1">
    <citation type="journal article" date="2013" name="Proc. Natl. Acad. Sci. U.S.A.">
        <title>Genome structure and metabolic features in the red seaweed Chondrus crispus shed light on evolution of the Archaeplastida.</title>
        <authorList>
            <person name="Collen J."/>
            <person name="Porcel B."/>
            <person name="Carre W."/>
            <person name="Ball S.G."/>
            <person name="Chaparro C."/>
            <person name="Tonon T."/>
            <person name="Barbeyron T."/>
            <person name="Michel G."/>
            <person name="Noel B."/>
            <person name="Valentin K."/>
            <person name="Elias M."/>
            <person name="Artiguenave F."/>
            <person name="Arun A."/>
            <person name="Aury J.M."/>
            <person name="Barbosa-Neto J.F."/>
            <person name="Bothwell J.H."/>
            <person name="Bouget F.Y."/>
            <person name="Brillet L."/>
            <person name="Cabello-Hurtado F."/>
            <person name="Capella-Gutierrez S."/>
            <person name="Charrier B."/>
            <person name="Cladiere L."/>
            <person name="Cock J.M."/>
            <person name="Coelho S.M."/>
            <person name="Colleoni C."/>
            <person name="Czjzek M."/>
            <person name="Da Silva C."/>
            <person name="Delage L."/>
            <person name="Denoeud F."/>
            <person name="Deschamps P."/>
            <person name="Dittami S.M."/>
            <person name="Gabaldon T."/>
            <person name="Gachon C.M."/>
            <person name="Groisillier A."/>
            <person name="Herve C."/>
            <person name="Jabbari K."/>
            <person name="Katinka M."/>
            <person name="Kloareg B."/>
            <person name="Kowalczyk N."/>
            <person name="Labadie K."/>
            <person name="Leblanc C."/>
            <person name="Lopez P.J."/>
            <person name="McLachlan D.H."/>
            <person name="Meslet-Cladiere L."/>
            <person name="Moustafa A."/>
            <person name="Nehr Z."/>
            <person name="Nyvall Collen P."/>
            <person name="Panaud O."/>
            <person name="Partensky F."/>
            <person name="Poulain J."/>
            <person name="Rensing S.A."/>
            <person name="Rousvoal S."/>
            <person name="Samson G."/>
            <person name="Symeonidi A."/>
            <person name="Weissenbach J."/>
            <person name="Zambounis A."/>
            <person name="Wincker P."/>
            <person name="Boyen C."/>
        </authorList>
    </citation>
    <scope>NUCLEOTIDE SEQUENCE [LARGE SCALE GENOMIC DNA]</scope>
    <source>
        <strain evidence="2">cv. Stackhouse</strain>
    </source>
</reference>
<dbReference type="Gramene" id="CDF33330">
    <property type="protein sequence ID" value="CDF33330"/>
    <property type="gene ID" value="CHC_T00002231001"/>
</dbReference>